<dbReference type="InterPro" id="IPR004279">
    <property type="entry name" value="Perilipin"/>
</dbReference>
<accession>A0AAV2ME09</accession>
<evidence type="ECO:0000256" key="3">
    <source>
        <dbReference type="ARBA" id="ARBA00022677"/>
    </source>
</evidence>
<dbReference type="GO" id="GO:0005811">
    <property type="term" value="C:lipid droplet"/>
    <property type="evidence" value="ECO:0007669"/>
    <property type="project" value="UniProtKB-SubCell"/>
</dbReference>
<dbReference type="Pfam" id="PF03036">
    <property type="entry name" value="Perilipin"/>
    <property type="match status" value="1"/>
</dbReference>
<dbReference type="EMBL" id="OZ035829">
    <property type="protein sequence ID" value="CAL1611625.1"/>
    <property type="molecule type" value="Genomic_DNA"/>
</dbReference>
<reference evidence="4 5" key="1">
    <citation type="submission" date="2024-04" db="EMBL/GenBank/DDBJ databases">
        <authorList>
            <person name="Waldvogel A.-M."/>
            <person name="Schoenle A."/>
        </authorList>
    </citation>
    <scope>NUCLEOTIDE SEQUENCE [LARGE SCALE GENOMIC DNA]</scope>
</reference>
<comment type="similarity">
    <text evidence="2">Belongs to the perilipin family.</text>
</comment>
<evidence type="ECO:0000313" key="4">
    <source>
        <dbReference type="EMBL" id="CAL1611625.1"/>
    </source>
</evidence>
<keyword evidence="5" id="KW-1185">Reference proteome</keyword>
<dbReference type="PANTHER" id="PTHR14024">
    <property type="entry name" value="PERILIPIN"/>
    <property type="match status" value="1"/>
</dbReference>
<keyword evidence="3" id="KW-0551">Lipid droplet</keyword>
<evidence type="ECO:0000256" key="1">
    <source>
        <dbReference type="ARBA" id="ARBA00004502"/>
    </source>
</evidence>
<dbReference type="GO" id="GO:0005829">
    <property type="term" value="C:cytosol"/>
    <property type="evidence" value="ECO:0007669"/>
    <property type="project" value="TreeGrafter"/>
</dbReference>
<protein>
    <submittedName>
        <fullName evidence="4">Uncharacterized protein</fullName>
    </submittedName>
</protein>
<gene>
    <name evidence="4" type="ORF">KC01_LOCUS38021</name>
</gene>
<organism evidence="4 5">
    <name type="scientific">Knipowitschia caucasica</name>
    <name type="common">Caucasian dwarf goby</name>
    <name type="synonym">Pomatoschistus caucasicus</name>
    <dbReference type="NCBI Taxonomy" id="637954"/>
    <lineage>
        <taxon>Eukaryota</taxon>
        <taxon>Metazoa</taxon>
        <taxon>Chordata</taxon>
        <taxon>Craniata</taxon>
        <taxon>Vertebrata</taxon>
        <taxon>Euteleostomi</taxon>
        <taxon>Actinopterygii</taxon>
        <taxon>Neopterygii</taxon>
        <taxon>Teleostei</taxon>
        <taxon>Neoteleostei</taxon>
        <taxon>Acanthomorphata</taxon>
        <taxon>Gobiaria</taxon>
        <taxon>Gobiiformes</taxon>
        <taxon>Gobioidei</taxon>
        <taxon>Gobiidae</taxon>
        <taxon>Gobiinae</taxon>
        <taxon>Knipowitschia</taxon>
    </lineage>
</organism>
<dbReference type="GO" id="GO:0019915">
    <property type="term" value="P:lipid storage"/>
    <property type="evidence" value="ECO:0007669"/>
    <property type="project" value="TreeGrafter"/>
</dbReference>
<comment type="subcellular location">
    <subcellularLocation>
        <location evidence="1">Lipid droplet</location>
    </subcellularLocation>
</comment>
<evidence type="ECO:0000313" key="5">
    <source>
        <dbReference type="Proteomes" id="UP001497482"/>
    </source>
</evidence>
<name>A0AAV2ME09_KNICA</name>
<dbReference type="Proteomes" id="UP001497482">
    <property type="component" value="Chromosome 7"/>
</dbReference>
<evidence type="ECO:0000256" key="2">
    <source>
        <dbReference type="ARBA" id="ARBA00006311"/>
    </source>
</evidence>
<proteinExistence type="inferred from homology"/>
<dbReference type="GO" id="GO:0010890">
    <property type="term" value="P:positive regulation of triglyceride storage"/>
    <property type="evidence" value="ECO:0007669"/>
    <property type="project" value="TreeGrafter"/>
</dbReference>
<sequence>MGFGGSDLEQMLESSAMLRVARLPLVQSALQSLSSAYTQVKGRHPLLQIVGGVAEVGVVSVSQVALKQATPLITSLEPQLEAANSLVLLGLDRLEQNFPILQQSTDEVASHLKDAVALTLDDLQLWLVGGVDAALEQVEHVTERGRGLFLLLQRSTLGRAASSGLDDVLTRLEELTAFYLPLPPTLHCDGHIDCDVKTVTVRLVTVRLCGQTVIETCDGQTVSVRDCTVNCDGQTVDGQDVTVRLVTVKAVTVRELTVQSDCEVRDCDGQQTREGQTVTSETVKVRDCDGQNVTVRRRGRQQTVTVQTVTVNCEETETSDWTSDYDAQRDCERTRLLNGPDCDGQTVDRSDCDGQRHCTVKNCVTTVTARDWDCQLDVVRNCDGQPWMVTDCDWSTVTVETVTVQRLLTSDCDLSETVTCQTVTVGL</sequence>
<dbReference type="AlphaFoldDB" id="A0AAV2ME09"/>
<dbReference type="PANTHER" id="PTHR14024:SF48">
    <property type="entry name" value="PERILIPIN 6"/>
    <property type="match status" value="1"/>
</dbReference>